<name>A0ABR2MNU5_9ASPA</name>
<feature type="region of interest" description="Disordered" evidence="1">
    <location>
        <begin position="147"/>
        <end position="175"/>
    </location>
</feature>
<evidence type="ECO:0000313" key="3">
    <source>
        <dbReference type="Proteomes" id="UP001412067"/>
    </source>
</evidence>
<dbReference type="Proteomes" id="UP001412067">
    <property type="component" value="Unassembled WGS sequence"/>
</dbReference>
<feature type="compositionally biased region" description="Basic and acidic residues" evidence="1">
    <location>
        <begin position="147"/>
        <end position="156"/>
    </location>
</feature>
<sequence length="273" mass="31530">MGLCFLMRRELAEILNFHGLCPAQLIFNSTSMVIMLSTYVHKEYAVEYGGILISCTLLFDLSVDLASATGSSSNIRSHGHLYRERLDDRRCNDDRGNHGDRKEKRRPPSENNTLYNERKHKRHRYSPKRTPDRSEWDYEKYEWEDTPRRESRDRYSVSHRPQYASPSPMLAGASPDTRLVSPYLGGQTPHAATSPWDVVVPSPVPIRASGRSSRRGSGSRQVERTHEVIEIADYRCRWWTDDHGNTDWRPGWPQNFGRACWKLRSPLQLSGVN</sequence>
<evidence type="ECO:0000256" key="1">
    <source>
        <dbReference type="SAM" id="MobiDB-lite"/>
    </source>
</evidence>
<comment type="caution">
    <text evidence="2">The sequence shown here is derived from an EMBL/GenBank/DDBJ whole genome shotgun (WGS) entry which is preliminary data.</text>
</comment>
<feature type="region of interest" description="Disordered" evidence="1">
    <location>
        <begin position="89"/>
        <end position="132"/>
    </location>
</feature>
<reference evidence="2 3" key="1">
    <citation type="journal article" date="2022" name="Nat. Plants">
        <title>Genomes of leafy and leafless Platanthera orchids illuminate the evolution of mycoheterotrophy.</title>
        <authorList>
            <person name="Li M.H."/>
            <person name="Liu K.W."/>
            <person name="Li Z."/>
            <person name="Lu H.C."/>
            <person name="Ye Q.L."/>
            <person name="Zhang D."/>
            <person name="Wang J.Y."/>
            <person name="Li Y.F."/>
            <person name="Zhong Z.M."/>
            <person name="Liu X."/>
            <person name="Yu X."/>
            <person name="Liu D.K."/>
            <person name="Tu X.D."/>
            <person name="Liu B."/>
            <person name="Hao Y."/>
            <person name="Liao X.Y."/>
            <person name="Jiang Y.T."/>
            <person name="Sun W.H."/>
            <person name="Chen J."/>
            <person name="Chen Y.Q."/>
            <person name="Ai Y."/>
            <person name="Zhai J.W."/>
            <person name="Wu S.S."/>
            <person name="Zhou Z."/>
            <person name="Hsiao Y.Y."/>
            <person name="Wu W.L."/>
            <person name="Chen Y.Y."/>
            <person name="Lin Y.F."/>
            <person name="Hsu J.L."/>
            <person name="Li C.Y."/>
            <person name="Wang Z.W."/>
            <person name="Zhao X."/>
            <person name="Zhong W.Y."/>
            <person name="Ma X.K."/>
            <person name="Ma L."/>
            <person name="Huang J."/>
            <person name="Chen G.Z."/>
            <person name="Huang M.Z."/>
            <person name="Huang L."/>
            <person name="Peng D.H."/>
            <person name="Luo Y.B."/>
            <person name="Zou S.Q."/>
            <person name="Chen S.P."/>
            <person name="Lan S."/>
            <person name="Tsai W.C."/>
            <person name="Van de Peer Y."/>
            <person name="Liu Z.J."/>
        </authorList>
    </citation>
    <scope>NUCLEOTIDE SEQUENCE [LARGE SCALE GENOMIC DNA]</scope>
    <source>
        <strain evidence="2">Lor288</strain>
    </source>
</reference>
<feature type="compositionally biased region" description="Basic and acidic residues" evidence="1">
    <location>
        <begin position="89"/>
        <end position="108"/>
    </location>
</feature>
<proteinExistence type="predicted"/>
<protein>
    <submittedName>
        <fullName evidence="2">Uncharacterized protein</fullName>
    </submittedName>
</protein>
<organism evidence="2 3">
    <name type="scientific">Platanthera guangdongensis</name>
    <dbReference type="NCBI Taxonomy" id="2320717"/>
    <lineage>
        <taxon>Eukaryota</taxon>
        <taxon>Viridiplantae</taxon>
        <taxon>Streptophyta</taxon>
        <taxon>Embryophyta</taxon>
        <taxon>Tracheophyta</taxon>
        <taxon>Spermatophyta</taxon>
        <taxon>Magnoliopsida</taxon>
        <taxon>Liliopsida</taxon>
        <taxon>Asparagales</taxon>
        <taxon>Orchidaceae</taxon>
        <taxon>Orchidoideae</taxon>
        <taxon>Orchideae</taxon>
        <taxon>Orchidinae</taxon>
        <taxon>Platanthera</taxon>
    </lineage>
</organism>
<gene>
    <name evidence="2" type="ORF">KSP40_PGU010533</name>
</gene>
<accession>A0ABR2MNU5</accession>
<evidence type="ECO:0000313" key="2">
    <source>
        <dbReference type="EMBL" id="KAK8965643.1"/>
    </source>
</evidence>
<feature type="compositionally biased region" description="Basic residues" evidence="1">
    <location>
        <begin position="118"/>
        <end position="127"/>
    </location>
</feature>
<keyword evidence="3" id="KW-1185">Reference proteome</keyword>
<dbReference type="EMBL" id="JBBWWR010000006">
    <property type="protein sequence ID" value="KAK8965643.1"/>
    <property type="molecule type" value="Genomic_DNA"/>
</dbReference>